<dbReference type="PANTHER" id="PTHR48081:SF8">
    <property type="entry name" value="ALPHA_BETA HYDROLASE FOLD-3 DOMAIN-CONTAINING PROTEIN-RELATED"/>
    <property type="match status" value="1"/>
</dbReference>
<keyword evidence="4" id="KW-1185">Reference proteome</keyword>
<dbReference type="InterPro" id="IPR013094">
    <property type="entry name" value="AB_hydrolase_3"/>
</dbReference>
<dbReference type="Gene3D" id="3.40.50.1820">
    <property type="entry name" value="alpha/beta hydrolase"/>
    <property type="match status" value="1"/>
</dbReference>
<evidence type="ECO:0000313" key="3">
    <source>
        <dbReference type="EMBL" id="TCK21365.1"/>
    </source>
</evidence>
<name>A0A4R1HLI7_PSEEN</name>
<keyword evidence="1" id="KW-0378">Hydrolase</keyword>
<sequence>MTTAPVRPPYDPELAALLPAVNEVLPSSIRPDDLKRVREQVSAAFLPIDEVIAGRAIEYEDRTIPGPEGAPDVVVTILRPAKKRIENAPGVYHTHGGGMILGDRFTGVDQLCDWVLEFGVVAVTVEYRLAPEHPDPAPIEDCYAGLVWTAANAAELGIDPARLVLAGGSAGGGLAAGLALMARDRGGPSISAQMLIYPMLDDRNETPSADQFEGIGIWDRISNDTAWTMLLGDRRRTGDVSPYAAPARAAELAGLPPAFVDVCSTETFRDEDIAYASRLCSAGVQTELHVWPGGFHGFDSLAPDAPLSRQARAARVDWLRRIARF</sequence>
<dbReference type="PANTHER" id="PTHR48081">
    <property type="entry name" value="AB HYDROLASE SUPERFAMILY PROTEIN C4A8.06C"/>
    <property type="match status" value="1"/>
</dbReference>
<comment type="caution">
    <text evidence="3">The sequence shown here is derived from an EMBL/GenBank/DDBJ whole genome shotgun (WGS) entry which is preliminary data.</text>
</comment>
<evidence type="ECO:0000256" key="1">
    <source>
        <dbReference type="ARBA" id="ARBA00022801"/>
    </source>
</evidence>
<dbReference type="InterPro" id="IPR029058">
    <property type="entry name" value="AB_hydrolase_fold"/>
</dbReference>
<dbReference type="OrthoDB" id="3206739at2"/>
<evidence type="ECO:0000259" key="2">
    <source>
        <dbReference type="Pfam" id="PF07859"/>
    </source>
</evidence>
<dbReference type="GO" id="GO:0016787">
    <property type="term" value="F:hydrolase activity"/>
    <property type="evidence" value="ECO:0007669"/>
    <property type="project" value="UniProtKB-KW"/>
</dbReference>
<dbReference type="RefSeq" id="WP_132430120.1">
    <property type="nucleotide sequence ID" value="NZ_SMFZ01000002.1"/>
</dbReference>
<protein>
    <submittedName>
        <fullName evidence="3">Acetyl esterase/lipase</fullName>
    </submittedName>
</protein>
<gene>
    <name evidence="3" type="ORF">EV378_5347</name>
</gene>
<dbReference type="EMBL" id="SMFZ01000002">
    <property type="protein sequence ID" value="TCK21365.1"/>
    <property type="molecule type" value="Genomic_DNA"/>
</dbReference>
<dbReference type="InterPro" id="IPR050300">
    <property type="entry name" value="GDXG_lipolytic_enzyme"/>
</dbReference>
<evidence type="ECO:0000313" key="4">
    <source>
        <dbReference type="Proteomes" id="UP000295560"/>
    </source>
</evidence>
<reference evidence="3 4" key="1">
    <citation type="submission" date="2019-03" db="EMBL/GenBank/DDBJ databases">
        <title>Sequencing the genomes of 1000 actinobacteria strains.</title>
        <authorList>
            <person name="Klenk H.-P."/>
        </authorList>
    </citation>
    <scope>NUCLEOTIDE SEQUENCE [LARGE SCALE GENOMIC DNA]</scope>
    <source>
        <strain evidence="3 4">DSM 44969</strain>
    </source>
</reference>
<accession>A0A4R1HLI7</accession>
<dbReference type="Proteomes" id="UP000295560">
    <property type="component" value="Unassembled WGS sequence"/>
</dbReference>
<feature type="domain" description="Alpha/beta hydrolase fold-3" evidence="2">
    <location>
        <begin position="92"/>
        <end position="298"/>
    </location>
</feature>
<dbReference type="Pfam" id="PF07859">
    <property type="entry name" value="Abhydrolase_3"/>
    <property type="match status" value="1"/>
</dbReference>
<organism evidence="3 4">
    <name type="scientific">Pseudonocardia endophytica</name>
    <dbReference type="NCBI Taxonomy" id="401976"/>
    <lineage>
        <taxon>Bacteria</taxon>
        <taxon>Bacillati</taxon>
        <taxon>Actinomycetota</taxon>
        <taxon>Actinomycetes</taxon>
        <taxon>Pseudonocardiales</taxon>
        <taxon>Pseudonocardiaceae</taxon>
        <taxon>Pseudonocardia</taxon>
    </lineage>
</organism>
<dbReference type="SUPFAM" id="SSF53474">
    <property type="entry name" value="alpha/beta-Hydrolases"/>
    <property type="match status" value="1"/>
</dbReference>
<dbReference type="AlphaFoldDB" id="A0A4R1HLI7"/>
<proteinExistence type="predicted"/>